<dbReference type="GO" id="GO:1901981">
    <property type="term" value="F:phosphatidylinositol phosphate binding"/>
    <property type="evidence" value="ECO:0007669"/>
    <property type="project" value="TreeGrafter"/>
</dbReference>
<keyword evidence="4" id="KW-1185">Reference proteome</keyword>
<dbReference type="PANTHER" id="PTHR46882">
    <property type="entry name" value="PLECKSTRIN HOMOLOGY DOMAIN-CONTAINING FAMILY N MEMBER 1"/>
    <property type="match status" value="1"/>
</dbReference>
<dbReference type="SMART" id="SM00233">
    <property type="entry name" value="PH"/>
    <property type="match status" value="2"/>
</dbReference>
<dbReference type="InterPro" id="IPR001849">
    <property type="entry name" value="PH_domain"/>
</dbReference>
<feature type="domain" description="PH" evidence="2">
    <location>
        <begin position="88"/>
        <end position="195"/>
    </location>
</feature>
<sequence length="682" mass="77076">MGSSMSCVPHHNFRFSSKSFIRRNSNRLFRKKNPQEGQVKSNSIINILCTVTPRKEMSPKDLEMIENIKWDPPFACDWSGGWKKSSVNVKNYGRMVHSSKVRFRFLHCQDIHDCFLDLFQTHLHFVSNNPAGLTYQGTLPLKELTICNLQNSDSVSKPNDFAFQINGVSLNPIIVFCSSQEELDTWFSLLKEHVEGNGGTVISSETNAHARLKNTDDNIKGREELRNSVKNEPIYEWEGSQRESLGPITYVTKVRLQHLPCQEQYNRLLVLYPSTLIILSEERNGLFYKGKLPLDTVSVTTPCQDVKPNTFVIEGKMIHPIVVSCLDENEFHDWIHHFKSTAATMHIPPPPVYDIIYTPTKTEAPEFYRWSGHSNQEPKNSPNKRGSNGLPDLNHLDNPLSPGYMEPLCYISSRPTSAETHLSACLSSRSSSVSSRLQPILGLHPPSSLHCSSPACSSNGSEDGPLSPVYNMPYASLSQEATVQPVKKAPLIKSNSWSTPQTVTKCQLSVPQRHSTMCGPRKPLSPLYDVPHTPGGYLGEDNYVRPAALQQSPQLLPSTFRLHTPPLGRRYRNTPAQKQEAQNTHWTVNQSAESASKLKLLSTPITEDRHRNITQATFPSQCLRKSPDYSQDTFAHLEHEDSNDQEEDYDNIWDLNRDTGIFPLADLRKRDNSTVSTQQRWS</sequence>
<dbReference type="PROSITE" id="PS50003">
    <property type="entry name" value="PH_DOMAIN"/>
    <property type="match status" value="1"/>
</dbReference>
<reference evidence="3" key="1">
    <citation type="submission" date="2021-01" db="EMBL/GenBank/DDBJ databases">
        <authorList>
            <person name="Zahm M."/>
            <person name="Roques C."/>
            <person name="Cabau C."/>
            <person name="Klopp C."/>
            <person name="Donnadieu C."/>
            <person name="Jouanno E."/>
            <person name="Lampietro C."/>
            <person name="Louis A."/>
            <person name="Herpin A."/>
            <person name="Echchiki A."/>
            <person name="Berthelot C."/>
            <person name="Parey E."/>
            <person name="Roest-Crollius H."/>
            <person name="Braasch I."/>
            <person name="Postlethwait J."/>
            <person name="Bobe J."/>
            <person name="Montfort J."/>
            <person name="Bouchez O."/>
            <person name="Begum T."/>
            <person name="Mejri S."/>
            <person name="Adams A."/>
            <person name="Chen W.-J."/>
            <person name="Guiguen Y."/>
        </authorList>
    </citation>
    <scope>NUCLEOTIDE SEQUENCE</scope>
    <source>
        <tissue evidence="3">Blood</tissue>
    </source>
</reference>
<dbReference type="PANTHER" id="PTHR46882:SF1">
    <property type="entry name" value="PLECKSTRIN HOMOLOGY DOMAIN-CONTAINING FAMILY N MEMBER 1"/>
    <property type="match status" value="1"/>
</dbReference>
<dbReference type="GO" id="GO:0070300">
    <property type="term" value="F:phosphatidic acid binding"/>
    <property type="evidence" value="ECO:0007669"/>
    <property type="project" value="TreeGrafter"/>
</dbReference>
<dbReference type="EMBL" id="JAERUA010000014">
    <property type="protein sequence ID" value="KAI1890816.1"/>
    <property type="molecule type" value="Genomic_DNA"/>
</dbReference>
<dbReference type="GO" id="GO:0005856">
    <property type="term" value="C:cytoskeleton"/>
    <property type="evidence" value="ECO:0007669"/>
    <property type="project" value="TreeGrafter"/>
</dbReference>
<dbReference type="SUPFAM" id="SSF50729">
    <property type="entry name" value="PH domain-like"/>
    <property type="match status" value="2"/>
</dbReference>
<gene>
    <name evidence="3" type="ORF">AGOR_G00157510</name>
</gene>
<dbReference type="GO" id="GO:1901612">
    <property type="term" value="F:cardiolipin binding"/>
    <property type="evidence" value="ECO:0007669"/>
    <property type="project" value="InterPro"/>
</dbReference>
<comment type="caution">
    <text evidence="3">The sequence shown here is derived from an EMBL/GenBank/DDBJ whole genome shotgun (WGS) entry which is preliminary data.</text>
</comment>
<evidence type="ECO:0000256" key="1">
    <source>
        <dbReference type="SAM" id="MobiDB-lite"/>
    </source>
</evidence>
<accession>A0A8T3D3D3</accession>
<dbReference type="GO" id="GO:0001666">
    <property type="term" value="P:response to hypoxia"/>
    <property type="evidence" value="ECO:0007669"/>
    <property type="project" value="TreeGrafter"/>
</dbReference>
<dbReference type="GO" id="GO:0031966">
    <property type="term" value="C:mitochondrial membrane"/>
    <property type="evidence" value="ECO:0007669"/>
    <property type="project" value="TreeGrafter"/>
</dbReference>
<dbReference type="Proteomes" id="UP000829720">
    <property type="component" value="Unassembled WGS sequence"/>
</dbReference>
<dbReference type="Gene3D" id="2.30.29.30">
    <property type="entry name" value="Pleckstrin-homology domain (PH domain)/Phosphotyrosine-binding domain (PTB)"/>
    <property type="match status" value="2"/>
</dbReference>
<organism evidence="3 4">
    <name type="scientific">Albula goreensis</name>
    <dbReference type="NCBI Taxonomy" id="1534307"/>
    <lineage>
        <taxon>Eukaryota</taxon>
        <taxon>Metazoa</taxon>
        <taxon>Chordata</taxon>
        <taxon>Craniata</taxon>
        <taxon>Vertebrata</taxon>
        <taxon>Euteleostomi</taxon>
        <taxon>Actinopterygii</taxon>
        <taxon>Neopterygii</taxon>
        <taxon>Teleostei</taxon>
        <taxon>Albuliformes</taxon>
        <taxon>Albulidae</taxon>
        <taxon>Albula</taxon>
    </lineage>
</organism>
<dbReference type="InterPro" id="IPR042835">
    <property type="entry name" value="PLEKHN1"/>
</dbReference>
<feature type="region of interest" description="Disordered" evidence="1">
    <location>
        <begin position="370"/>
        <end position="397"/>
    </location>
</feature>
<dbReference type="GO" id="GO:0001786">
    <property type="term" value="F:phosphatidylserine binding"/>
    <property type="evidence" value="ECO:0007669"/>
    <property type="project" value="TreeGrafter"/>
</dbReference>
<evidence type="ECO:0000259" key="2">
    <source>
        <dbReference type="PROSITE" id="PS50003"/>
    </source>
</evidence>
<feature type="compositionally biased region" description="Polar residues" evidence="1">
    <location>
        <begin position="372"/>
        <end position="386"/>
    </location>
</feature>
<evidence type="ECO:0000313" key="3">
    <source>
        <dbReference type="EMBL" id="KAI1890816.1"/>
    </source>
</evidence>
<dbReference type="GO" id="GO:0061158">
    <property type="term" value="P:3'-UTR-mediated mRNA destabilization"/>
    <property type="evidence" value="ECO:0007669"/>
    <property type="project" value="TreeGrafter"/>
</dbReference>
<dbReference type="OrthoDB" id="9936524at2759"/>
<name>A0A8T3D3D3_9TELE</name>
<dbReference type="GO" id="GO:0043065">
    <property type="term" value="P:positive regulation of apoptotic process"/>
    <property type="evidence" value="ECO:0007669"/>
    <property type="project" value="InterPro"/>
</dbReference>
<dbReference type="InterPro" id="IPR011993">
    <property type="entry name" value="PH-like_dom_sf"/>
</dbReference>
<evidence type="ECO:0000313" key="4">
    <source>
        <dbReference type="Proteomes" id="UP000829720"/>
    </source>
</evidence>
<dbReference type="AlphaFoldDB" id="A0A8T3D3D3"/>
<proteinExistence type="predicted"/>
<protein>
    <recommendedName>
        <fullName evidence="2">PH domain-containing protein</fullName>
    </recommendedName>
</protein>